<evidence type="ECO:0000256" key="6">
    <source>
        <dbReference type="ARBA" id="ARBA00025804"/>
    </source>
</evidence>
<dbReference type="InterPro" id="IPR022842">
    <property type="entry name" value="RNAP_Rpo3/Rpb3/RPAC1"/>
</dbReference>
<evidence type="ECO:0000256" key="5">
    <source>
        <dbReference type="ARBA" id="ARBA00023242"/>
    </source>
</evidence>
<dbReference type="PANTHER" id="PTHR11800">
    <property type="entry name" value="DNA-DIRECTED RNA POLYMERASE"/>
    <property type="match status" value="1"/>
</dbReference>
<evidence type="ECO:0000313" key="10">
    <source>
        <dbReference type="EMBL" id="KAJ6439552.1"/>
    </source>
</evidence>
<dbReference type="Proteomes" id="UP001163105">
    <property type="component" value="Unassembled WGS sequence"/>
</dbReference>
<gene>
    <name evidence="10" type="primary">RPB3</name>
    <name evidence="10" type="ORF">O9K51_07439</name>
</gene>
<dbReference type="CDD" id="cd07031">
    <property type="entry name" value="RNAP_II_RPB3"/>
    <property type="match status" value="1"/>
</dbReference>
<evidence type="ECO:0000313" key="11">
    <source>
        <dbReference type="Proteomes" id="UP001163105"/>
    </source>
</evidence>
<dbReference type="GO" id="GO:0006366">
    <property type="term" value="P:transcription by RNA polymerase II"/>
    <property type="evidence" value="ECO:0007669"/>
    <property type="project" value="TreeGrafter"/>
</dbReference>
<dbReference type="InterPro" id="IPR036603">
    <property type="entry name" value="RBP11-like"/>
</dbReference>
<dbReference type="SUPFAM" id="SSF55257">
    <property type="entry name" value="RBP11-like subunits of RNA polymerase"/>
    <property type="match status" value="1"/>
</dbReference>
<dbReference type="GO" id="GO:0005665">
    <property type="term" value="C:RNA polymerase II, core complex"/>
    <property type="evidence" value="ECO:0007669"/>
    <property type="project" value="TreeGrafter"/>
</dbReference>
<dbReference type="Pfam" id="PF01193">
    <property type="entry name" value="RNA_pol_L"/>
    <property type="match status" value="1"/>
</dbReference>
<dbReference type="GO" id="GO:0003899">
    <property type="term" value="F:DNA-directed RNA polymerase activity"/>
    <property type="evidence" value="ECO:0007669"/>
    <property type="project" value="InterPro"/>
</dbReference>
<accession>A0AB34FKA3</accession>
<keyword evidence="11" id="KW-1185">Reference proteome</keyword>
<feature type="domain" description="DNA-directed RNA polymerase RpoA/D/Rpb3-type" evidence="9">
    <location>
        <begin position="126"/>
        <end position="371"/>
    </location>
</feature>
<keyword evidence="4" id="KW-0804">Transcription</keyword>
<proteinExistence type="inferred from homology"/>
<dbReference type="InterPro" id="IPR011263">
    <property type="entry name" value="DNA-dir_RNA_pol_RpoA/D/Rpb3"/>
</dbReference>
<organism evidence="10 11">
    <name type="scientific">Purpureocillium lavendulum</name>
    <dbReference type="NCBI Taxonomy" id="1247861"/>
    <lineage>
        <taxon>Eukaryota</taxon>
        <taxon>Fungi</taxon>
        <taxon>Dikarya</taxon>
        <taxon>Ascomycota</taxon>
        <taxon>Pezizomycotina</taxon>
        <taxon>Sordariomycetes</taxon>
        <taxon>Hypocreomycetidae</taxon>
        <taxon>Hypocreales</taxon>
        <taxon>Ophiocordycipitaceae</taxon>
        <taxon>Purpureocillium</taxon>
    </lineage>
</organism>
<comment type="subcellular location">
    <subcellularLocation>
        <location evidence="1">Nucleus</location>
    </subcellularLocation>
</comment>
<dbReference type="InterPro" id="IPR001514">
    <property type="entry name" value="DNA-dir_RNA_pol_30-40kDasu_CS"/>
</dbReference>
<evidence type="ECO:0000259" key="9">
    <source>
        <dbReference type="SMART" id="SM00662"/>
    </source>
</evidence>
<sequence length="465" mass="50274">MRGSKSFTVRSAAHVKSFWSRVHSRPLTMFSWALVPDLDDAVAAAAGEALQGVGVLGDGIDAVDVAAAKLRDKGRGVHALELDGVDGALVLSRSLERVQRRVEVARLLGDVGARGLLTYMQADSTRVDFELSKTNLSFANSIRRIIQAEVPTIAIDLVEVEVNSSVLADEFIAHRLGLIPLSSKGVNELNYSRDCDCEQYCEQCSVTLTLHAKCTSDQIMKVYARDLVVDGRHASSIGNPVITDPEGFGCLIAKLREGQELKLSCIAKKGIAKEHAKWMPTSAVGFEYDPHNKLHHLDLWYENNTDPQKEWPKSKYADWEEPPQEGEAFNYDAKPERFYFEVEASGTMEPDQIVQGGIRVLQQKIGALLKGLDPRKYGGEDAEMEGPRSPDMNMDGGTTPWQDQGYTTPYGGNMTAYGGGNTAYGGAPGTSYGGAGTSYGGGAGTSYGGGGSYGSTTPYGQPSWQ</sequence>
<dbReference type="InterPro" id="IPR011262">
    <property type="entry name" value="DNA-dir_RNA_pol_insert"/>
</dbReference>
<comment type="similarity">
    <text evidence="6">Belongs to the archaeal Rpo3/eukaryotic RPB3 RNA polymerase subunit family.</text>
</comment>
<dbReference type="Gene3D" id="3.30.1360.10">
    <property type="entry name" value="RNA polymerase, RBP11-like subunit"/>
    <property type="match status" value="1"/>
</dbReference>
<evidence type="ECO:0000256" key="7">
    <source>
        <dbReference type="ARBA" id="ARBA00072506"/>
    </source>
</evidence>
<dbReference type="Pfam" id="PF01000">
    <property type="entry name" value="RNA_pol_A_bac"/>
    <property type="match status" value="1"/>
</dbReference>
<dbReference type="Gene3D" id="2.170.120.12">
    <property type="entry name" value="DNA-directed RNA polymerase, insert domain"/>
    <property type="match status" value="1"/>
</dbReference>
<dbReference type="FunFam" id="2.170.120.12:FF:000002">
    <property type="entry name" value="DNA-directed RNA polymerase II subunit RPB3"/>
    <property type="match status" value="1"/>
</dbReference>
<dbReference type="GO" id="GO:0046983">
    <property type="term" value="F:protein dimerization activity"/>
    <property type="evidence" value="ECO:0007669"/>
    <property type="project" value="InterPro"/>
</dbReference>
<dbReference type="SMART" id="SM00662">
    <property type="entry name" value="RPOLD"/>
    <property type="match status" value="1"/>
</dbReference>
<comment type="caution">
    <text evidence="10">The sequence shown here is derived from an EMBL/GenBank/DDBJ whole genome shotgun (WGS) entry which is preliminary data.</text>
</comment>
<evidence type="ECO:0000256" key="2">
    <source>
        <dbReference type="ARBA" id="ARBA00011730"/>
    </source>
</evidence>
<protein>
    <recommendedName>
        <fullName evidence="7">DNA-directed RNA polymerase II subunit RPB3</fullName>
    </recommendedName>
</protein>
<comment type="subunit">
    <text evidence="2">Component of the RNA polymerase II (Pol II) complex consisting of 12 subunits.</text>
</comment>
<evidence type="ECO:0000256" key="3">
    <source>
        <dbReference type="ARBA" id="ARBA00022478"/>
    </source>
</evidence>
<dbReference type="NCBIfam" id="NF001988">
    <property type="entry name" value="PRK00783.1"/>
    <property type="match status" value="1"/>
</dbReference>
<dbReference type="EMBL" id="JAQHRD010000006">
    <property type="protein sequence ID" value="KAJ6439552.1"/>
    <property type="molecule type" value="Genomic_DNA"/>
</dbReference>
<feature type="compositionally biased region" description="Gly residues" evidence="8">
    <location>
        <begin position="431"/>
        <end position="453"/>
    </location>
</feature>
<evidence type="ECO:0000256" key="1">
    <source>
        <dbReference type="ARBA" id="ARBA00004123"/>
    </source>
</evidence>
<feature type="region of interest" description="Disordered" evidence="8">
    <location>
        <begin position="431"/>
        <end position="465"/>
    </location>
</feature>
<dbReference type="GO" id="GO:0003677">
    <property type="term" value="F:DNA binding"/>
    <property type="evidence" value="ECO:0007669"/>
    <property type="project" value="InterPro"/>
</dbReference>
<dbReference type="SUPFAM" id="SSF56553">
    <property type="entry name" value="Insert subdomain of RNA polymerase alpha subunit"/>
    <property type="match status" value="1"/>
</dbReference>
<evidence type="ECO:0000256" key="8">
    <source>
        <dbReference type="SAM" id="MobiDB-lite"/>
    </source>
</evidence>
<dbReference type="HAMAP" id="MF_00320">
    <property type="entry name" value="RNApol_arch_Rpo3"/>
    <property type="match status" value="1"/>
</dbReference>
<keyword evidence="5" id="KW-0539">Nucleus</keyword>
<evidence type="ECO:0000256" key="4">
    <source>
        <dbReference type="ARBA" id="ARBA00023163"/>
    </source>
</evidence>
<dbReference type="InterPro" id="IPR036643">
    <property type="entry name" value="RNApol_insert_sf"/>
</dbReference>
<dbReference type="AlphaFoldDB" id="A0AB34FKA3"/>
<reference evidence="10" key="1">
    <citation type="submission" date="2023-01" db="EMBL/GenBank/DDBJ databases">
        <title>The growth and conidiation of Purpureocillium lavendulum are regulated by nitrogen source and histone H3K14 acetylation.</title>
        <authorList>
            <person name="Tang P."/>
            <person name="Han J."/>
            <person name="Zhang C."/>
            <person name="Tang P."/>
            <person name="Qi F."/>
            <person name="Zhang K."/>
            <person name="Liang L."/>
        </authorList>
    </citation>
    <scope>NUCLEOTIDE SEQUENCE</scope>
    <source>
        <strain evidence="10">YMF1.00683</strain>
    </source>
</reference>
<dbReference type="InterPro" id="IPR050518">
    <property type="entry name" value="Rpo3/RPB3_RNA_Pol_subunit"/>
</dbReference>
<dbReference type="PANTHER" id="PTHR11800:SF2">
    <property type="entry name" value="DNA-DIRECTED RNA POLYMERASE II SUBUNIT RPB3"/>
    <property type="match status" value="1"/>
</dbReference>
<name>A0AB34FKA3_9HYPO</name>
<feature type="region of interest" description="Disordered" evidence="8">
    <location>
        <begin position="376"/>
        <end position="395"/>
    </location>
</feature>
<feature type="compositionally biased region" description="Low complexity" evidence="8">
    <location>
        <begin position="454"/>
        <end position="465"/>
    </location>
</feature>
<dbReference type="PROSITE" id="PS00446">
    <property type="entry name" value="RNA_POL_D_30KD"/>
    <property type="match status" value="1"/>
</dbReference>
<keyword evidence="3" id="KW-0240">DNA-directed RNA polymerase</keyword>